<evidence type="ECO:0000256" key="1">
    <source>
        <dbReference type="SAM" id="MobiDB-lite"/>
    </source>
</evidence>
<sequence>MPFHADKVQFILNIKDIPVKDARNAEMALLCGNPQDAEAILLQAGLTFRAIMLNIQLYNWDRWALNCMKHKTHVDTVLGYRQKYMDQYGKSETNKRFLQYKEGYEKDYISLHNIEIDWEKIEAKIEMEYQKERERPDRPVSTATTASHAPSGPGGHRPAVKTGS</sequence>
<feature type="region of interest" description="Disordered" evidence="1">
    <location>
        <begin position="129"/>
        <end position="164"/>
    </location>
</feature>
<gene>
    <name evidence="3" type="ORF">DPMN_133633</name>
</gene>
<proteinExistence type="predicted"/>
<comment type="caution">
    <text evidence="3">The sequence shown here is derived from an EMBL/GenBank/DDBJ whole genome shotgun (WGS) entry which is preliminary data.</text>
</comment>
<dbReference type="Pfam" id="PF23387">
    <property type="entry name" value="TPR_IFT80_172"/>
    <property type="match status" value="1"/>
</dbReference>
<dbReference type="GO" id="GO:0060271">
    <property type="term" value="P:cilium assembly"/>
    <property type="evidence" value="ECO:0007669"/>
    <property type="project" value="TreeGrafter"/>
</dbReference>
<dbReference type="PANTHER" id="PTHR24098:SF0">
    <property type="entry name" value="OUTER SEGMENT 5"/>
    <property type="match status" value="1"/>
</dbReference>
<evidence type="ECO:0000259" key="2">
    <source>
        <dbReference type="Pfam" id="PF23387"/>
    </source>
</evidence>
<reference evidence="3" key="1">
    <citation type="journal article" date="2019" name="bioRxiv">
        <title>The Genome of the Zebra Mussel, Dreissena polymorpha: A Resource for Invasive Species Research.</title>
        <authorList>
            <person name="McCartney M.A."/>
            <person name="Auch B."/>
            <person name="Kono T."/>
            <person name="Mallez S."/>
            <person name="Zhang Y."/>
            <person name="Obille A."/>
            <person name="Becker A."/>
            <person name="Abrahante J.E."/>
            <person name="Garbe J."/>
            <person name="Badalamenti J.P."/>
            <person name="Herman A."/>
            <person name="Mangelson H."/>
            <person name="Liachko I."/>
            <person name="Sullivan S."/>
            <person name="Sone E.D."/>
            <person name="Koren S."/>
            <person name="Silverstein K.A.T."/>
            <person name="Beckman K.B."/>
            <person name="Gohl D.M."/>
        </authorList>
    </citation>
    <scope>NUCLEOTIDE SEQUENCE</scope>
    <source>
        <strain evidence="3">Duluth1</strain>
        <tissue evidence="3">Whole animal</tissue>
    </source>
</reference>
<name>A0A9D4FY99_DREPO</name>
<organism evidence="3 4">
    <name type="scientific">Dreissena polymorpha</name>
    <name type="common">Zebra mussel</name>
    <name type="synonym">Mytilus polymorpha</name>
    <dbReference type="NCBI Taxonomy" id="45954"/>
    <lineage>
        <taxon>Eukaryota</taxon>
        <taxon>Metazoa</taxon>
        <taxon>Spiralia</taxon>
        <taxon>Lophotrochozoa</taxon>
        <taxon>Mollusca</taxon>
        <taxon>Bivalvia</taxon>
        <taxon>Autobranchia</taxon>
        <taxon>Heteroconchia</taxon>
        <taxon>Euheterodonta</taxon>
        <taxon>Imparidentia</taxon>
        <taxon>Neoheterodontei</taxon>
        <taxon>Myida</taxon>
        <taxon>Dreissenoidea</taxon>
        <taxon>Dreissenidae</taxon>
        <taxon>Dreissena</taxon>
    </lineage>
</organism>
<dbReference type="InterPro" id="IPR056157">
    <property type="entry name" value="TPR_IFT80_172_dom"/>
</dbReference>
<dbReference type="AlphaFoldDB" id="A0A9D4FY99"/>
<dbReference type="GO" id="GO:0005929">
    <property type="term" value="C:cilium"/>
    <property type="evidence" value="ECO:0007669"/>
    <property type="project" value="TreeGrafter"/>
</dbReference>
<dbReference type="EMBL" id="JAIWYP010000006">
    <property type="protein sequence ID" value="KAH3805333.1"/>
    <property type="molecule type" value="Genomic_DNA"/>
</dbReference>
<dbReference type="GO" id="GO:0030992">
    <property type="term" value="C:intraciliary transport particle B"/>
    <property type="evidence" value="ECO:0007669"/>
    <property type="project" value="TreeGrafter"/>
</dbReference>
<evidence type="ECO:0000313" key="3">
    <source>
        <dbReference type="EMBL" id="KAH3805333.1"/>
    </source>
</evidence>
<reference evidence="3" key="2">
    <citation type="submission" date="2020-11" db="EMBL/GenBank/DDBJ databases">
        <authorList>
            <person name="McCartney M.A."/>
            <person name="Auch B."/>
            <person name="Kono T."/>
            <person name="Mallez S."/>
            <person name="Becker A."/>
            <person name="Gohl D.M."/>
            <person name="Silverstein K.A.T."/>
            <person name="Koren S."/>
            <person name="Bechman K.B."/>
            <person name="Herman A."/>
            <person name="Abrahante J.E."/>
            <person name="Garbe J."/>
        </authorList>
    </citation>
    <scope>NUCLEOTIDE SEQUENCE</scope>
    <source>
        <strain evidence="3">Duluth1</strain>
        <tissue evidence="3">Whole animal</tissue>
    </source>
</reference>
<dbReference type="PANTHER" id="PTHR24098">
    <property type="entry name" value="OUTER SEGMENT 5"/>
    <property type="match status" value="1"/>
</dbReference>
<protein>
    <recommendedName>
        <fullName evidence="2">IFT80/172/WDR35 TPR domain-containing protein</fullName>
    </recommendedName>
</protein>
<feature type="compositionally biased region" description="Basic and acidic residues" evidence="1">
    <location>
        <begin position="129"/>
        <end position="138"/>
    </location>
</feature>
<accession>A0A9D4FY99</accession>
<evidence type="ECO:0000313" key="4">
    <source>
        <dbReference type="Proteomes" id="UP000828390"/>
    </source>
</evidence>
<feature type="domain" description="IFT80/172/WDR35 TPR" evidence="2">
    <location>
        <begin position="5"/>
        <end position="134"/>
    </location>
</feature>
<dbReference type="Proteomes" id="UP000828390">
    <property type="component" value="Unassembled WGS sequence"/>
</dbReference>
<keyword evidence="4" id="KW-1185">Reference proteome</keyword>